<accession>A0A166HVA8</accession>
<feature type="compositionally biased region" description="Basic and acidic residues" evidence="3">
    <location>
        <begin position="690"/>
        <end position="704"/>
    </location>
</feature>
<keyword evidence="1" id="KW-0433">Leucine-rich repeat</keyword>
<dbReference type="InterPro" id="IPR025875">
    <property type="entry name" value="Leu-rich_rpt_4"/>
</dbReference>
<feature type="compositionally biased region" description="Pro residues" evidence="3">
    <location>
        <begin position="552"/>
        <end position="562"/>
    </location>
</feature>
<dbReference type="SMART" id="SM00365">
    <property type="entry name" value="LRR_SD22"/>
    <property type="match status" value="5"/>
</dbReference>
<feature type="compositionally biased region" description="Basic and acidic residues" evidence="3">
    <location>
        <begin position="106"/>
        <end position="117"/>
    </location>
</feature>
<feature type="region of interest" description="Disordered" evidence="3">
    <location>
        <begin position="237"/>
        <end position="279"/>
    </location>
</feature>
<feature type="compositionally biased region" description="Polar residues" evidence="3">
    <location>
        <begin position="248"/>
        <end position="257"/>
    </location>
</feature>
<dbReference type="STRING" id="436010.A0A166HVA8"/>
<dbReference type="InterPro" id="IPR052574">
    <property type="entry name" value="CDIRP"/>
</dbReference>
<dbReference type="InterPro" id="IPR032675">
    <property type="entry name" value="LRR_dom_sf"/>
</dbReference>
<dbReference type="Gene3D" id="3.80.10.10">
    <property type="entry name" value="Ribonuclease Inhibitor"/>
    <property type="match status" value="3"/>
</dbReference>
<feature type="region of interest" description="Disordered" evidence="3">
    <location>
        <begin position="936"/>
        <end position="997"/>
    </location>
</feature>
<dbReference type="GO" id="GO:0061499">
    <property type="term" value="C:outer plaque of mitotic spindle pole body"/>
    <property type="evidence" value="ECO:0007669"/>
    <property type="project" value="TreeGrafter"/>
</dbReference>
<dbReference type="PANTHER" id="PTHR47566">
    <property type="match status" value="1"/>
</dbReference>
<dbReference type="PROSITE" id="PS51450">
    <property type="entry name" value="LRR"/>
    <property type="match status" value="4"/>
</dbReference>
<dbReference type="OrthoDB" id="7451790at2759"/>
<organism evidence="4">
    <name type="scientific">Athelia psychrophila</name>
    <dbReference type="NCBI Taxonomy" id="1759441"/>
    <lineage>
        <taxon>Eukaryota</taxon>
        <taxon>Fungi</taxon>
        <taxon>Dikarya</taxon>
        <taxon>Basidiomycota</taxon>
        <taxon>Agaricomycotina</taxon>
        <taxon>Agaricomycetes</taxon>
        <taxon>Agaricomycetidae</taxon>
        <taxon>Atheliales</taxon>
        <taxon>Atheliaceae</taxon>
        <taxon>Athelia</taxon>
    </lineage>
</organism>
<feature type="compositionally biased region" description="Pro residues" evidence="3">
    <location>
        <begin position="152"/>
        <end position="167"/>
    </location>
</feature>
<evidence type="ECO:0000256" key="2">
    <source>
        <dbReference type="ARBA" id="ARBA00022737"/>
    </source>
</evidence>
<feature type="compositionally biased region" description="Gly residues" evidence="3">
    <location>
        <begin position="611"/>
        <end position="621"/>
    </location>
</feature>
<feature type="region of interest" description="Disordered" evidence="3">
    <location>
        <begin position="527"/>
        <end position="572"/>
    </location>
</feature>
<dbReference type="SUPFAM" id="SSF52058">
    <property type="entry name" value="L domain-like"/>
    <property type="match status" value="1"/>
</dbReference>
<proteinExistence type="predicted"/>
<dbReference type="Pfam" id="PF12799">
    <property type="entry name" value="LRR_4"/>
    <property type="match status" value="1"/>
</dbReference>
<name>A0A166HVA8_9AGAM</name>
<gene>
    <name evidence="4" type="ORF">FIBSPDRAFT_790998</name>
</gene>
<dbReference type="InterPro" id="IPR003591">
    <property type="entry name" value="Leu-rich_rpt_typical-subtyp"/>
</dbReference>
<feature type="compositionally biased region" description="Polar residues" evidence="3">
    <location>
        <begin position="469"/>
        <end position="485"/>
    </location>
</feature>
<feature type="compositionally biased region" description="Basic residues" evidence="3">
    <location>
        <begin position="874"/>
        <end position="888"/>
    </location>
</feature>
<reference evidence="4" key="1">
    <citation type="journal article" date="2016" name="Mol. Biol. Evol.">
        <title>Comparative Genomics of Early-Diverging Mushroom-Forming Fungi Provides Insights into the Origins of Lignocellulose Decay Capabilities.</title>
        <authorList>
            <person name="Nagy L.G."/>
            <person name="Riley R."/>
            <person name="Tritt A."/>
            <person name="Adam C."/>
            <person name="Daum C."/>
            <person name="Floudas D."/>
            <person name="Sun H."/>
            <person name="Yadav J.S."/>
            <person name="Pangilinan J."/>
            <person name="Larsson K.H."/>
            <person name="Matsuura K."/>
            <person name="Barry K."/>
            <person name="Labutti K."/>
            <person name="Kuo R."/>
            <person name="Ohm R.A."/>
            <person name="Bhattacharya S.S."/>
            <person name="Shirouzu T."/>
            <person name="Yoshinaga Y."/>
            <person name="Martin F.M."/>
            <person name="Grigoriev I.V."/>
            <person name="Hibbett D.S."/>
        </authorList>
    </citation>
    <scope>NUCLEOTIDE SEQUENCE [LARGE SCALE GENOMIC DNA]</scope>
    <source>
        <strain evidence="4">CBS 109695</strain>
    </source>
</reference>
<evidence type="ECO:0008006" key="5">
    <source>
        <dbReference type="Google" id="ProtNLM"/>
    </source>
</evidence>
<sequence length="1485" mass="160121">MSLSMTTPGTMHIINASIHDGDSDGEPTSDPDAGGTFLVRQDIPAVPFTPGHKKKLGAINTFFSPLPLERMFEPPSPPPIPNKPAISSRLVREYVPTASVTDDGEQSSHLDAVHEEPEPIPNHPFTFTVPRQSSLGPGPGSVPTLPQAQSTPLPPLPPGPMAAPPMTDPRLKLFHFQYDTFTRDHLSAIVDSIPVNRTPSAGSGFVASPSVASGFGSSPGFGSELMAGGEQSISHLRSAKRMRLSPHSDFSPQSQSAYGEGDGEGASIARPKHNRDLGLKPRLAGADYVGESRRVMEAIRSARDFSTVSTSASAARRRDGEEELGQGDGNGEGEQKAKDAVEAQIHAPAHPRPTLLTVPPLTRPSSSLLSPTSPNPLASSTGSGTSTSRLEKYSSLAYRKQAADLMAAIKGDVGGRSVSGETDVSVGGEGNATTTRRGKENGNGEGTERDKEKEKEGKEKERRGHTRGVSSTSTVFTKRSHNSPARPTRSPRKVSSASANPRRVGSGRLRKEVVEVVVEDLAGGVQDMSIDDQQGTLARGPGRGTVRRSSNPVPPPPPPQPQPQSQAGLLQPMGSLRGTEDLTRFVSSSTAMSGATLTTQSAGSFVKHPGPGSGAGGVGGMRRIGPEEVQGMLGDRVGRMVFDRVMMRWVKSVDARAQGQGADLAGEDKGWEEEKTERNHARGMSMESEDPFRDIESLREDVTGREAQASEDAMSRITETEREDLDAQGDDEDGEEMELNSFSFDGPSAGVVHIMTGVDTTDVTTDSDSQDDGLLVTETDHEHEQDLGDGFDSDEEFALADNETVRPPLIAPTWGSAPRASPGKQNARHATSPARPKHAMSPLRHAATPRSPKSVMKSRSTTPLSALKGGSGPRGHRTPANRMGHRRSVSFSDGKREGPIKGVNRVAGDATEQRSIAFVPSARSKRIADMMDDLESSEFVAEESPTKSSASSRRPSQELRPMRRPSSSAAKQDVSHRVFSRSQTQRQSSDGAGPSHVNANATFLTECSFGVSHDRLVQIITDVEPFEPYWENIGSIDLSKKNVESVARLKEFLPKLDALSLNSNRLEWLSGVPGGVRTLSVASNCLTGLTSYSHLLNLENLDLSHNDIDCLRQLECLHHLRELRADGNKITSLDGLQQMDGLVKLSLQQNGVTDVDLASYHWTRLEMLNLSGNKVNGIDGLASLPSLISLNIDNNSLGDLEPGGPMGRLRILRVSGNRLRRLNVASFPNLRTLYADNNALTSLVKADRLTKLENLSLRNQSGKGFHLSTRDIRDVKRLYLSGNGLQGGFIEEPCYNLVYLELAACRLSTLPANMALLAPNLRVLNLNYNFINDVQPLEGLTRLKKLTLIGSRLAGTKPLLRVLERMGDVEMLDVRMNPCTLGWYLPLLVRDVPGALQPSEGGGVSRPNGGGKDLGWKDLDSKFRRDLPDESYVGRLAYRGLVMRACPRVRMLDGIDVTEKERLKAGHLLEGISKKRKGGAVVATR</sequence>
<feature type="region of interest" description="Disordered" evidence="3">
    <location>
        <begin position="656"/>
        <end position="735"/>
    </location>
</feature>
<evidence type="ECO:0000313" key="4">
    <source>
        <dbReference type="EMBL" id="KZP19277.1"/>
    </source>
</evidence>
<feature type="compositionally biased region" description="Polar residues" evidence="3">
    <location>
        <begin position="980"/>
        <end position="990"/>
    </location>
</feature>
<dbReference type="PANTHER" id="PTHR47566:SF1">
    <property type="entry name" value="PROTEIN NUD1"/>
    <property type="match status" value="1"/>
</dbReference>
<dbReference type="InterPro" id="IPR001611">
    <property type="entry name" value="Leu-rich_rpt"/>
</dbReference>
<feature type="compositionally biased region" description="Basic and acidic residues" evidence="3">
    <location>
        <begin position="666"/>
        <end position="680"/>
    </location>
</feature>
<evidence type="ECO:0000256" key="3">
    <source>
        <dbReference type="SAM" id="MobiDB-lite"/>
    </source>
</evidence>
<feature type="region of interest" description="Disordered" evidence="3">
    <location>
        <begin position="99"/>
        <end position="167"/>
    </location>
</feature>
<feature type="compositionally biased region" description="Acidic residues" evidence="3">
    <location>
        <begin position="721"/>
        <end position="735"/>
    </location>
</feature>
<feature type="region of interest" description="Disordered" evidence="3">
    <location>
        <begin position="413"/>
        <end position="506"/>
    </location>
</feature>
<dbReference type="SMART" id="SM00369">
    <property type="entry name" value="LRR_TYP"/>
    <property type="match status" value="5"/>
</dbReference>
<dbReference type="EMBL" id="KV417565">
    <property type="protein sequence ID" value="KZP19277.1"/>
    <property type="molecule type" value="Genomic_DNA"/>
</dbReference>
<dbReference type="GO" id="GO:0031028">
    <property type="term" value="P:septation initiation signaling"/>
    <property type="evidence" value="ECO:0007669"/>
    <property type="project" value="TreeGrafter"/>
</dbReference>
<protein>
    <recommendedName>
        <fullName evidence="5">L domain-like protein</fullName>
    </recommendedName>
</protein>
<dbReference type="GO" id="GO:0035591">
    <property type="term" value="F:signaling adaptor activity"/>
    <property type="evidence" value="ECO:0007669"/>
    <property type="project" value="TreeGrafter"/>
</dbReference>
<keyword evidence="2" id="KW-0677">Repeat</keyword>
<feature type="compositionally biased region" description="Low complexity" evidence="3">
    <location>
        <begin position="353"/>
        <end position="388"/>
    </location>
</feature>
<feature type="region of interest" description="Disordered" evidence="3">
    <location>
        <begin position="304"/>
        <end position="389"/>
    </location>
</feature>
<feature type="region of interest" description="Disordered" evidence="3">
    <location>
        <begin position="811"/>
        <end position="908"/>
    </location>
</feature>
<dbReference type="GO" id="GO:1902412">
    <property type="term" value="P:regulation of mitotic cytokinesis"/>
    <property type="evidence" value="ECO:0007669"/>
    <property type="project" value="TreeGrafter"/>
</dbReference>
<feature type="compositionally biased region" description="Basic and acidic residues" evidence="3">
    <location>
        <begin position="437"/>
        <end position="462"/>
    </location>
</feature>
<feature type="region of interest" description="Disordered" evidence="3">
    <location>
        <begin position="602"/>
        <end position="621"/>
    </location>
</feature>
<evidence type="ECO:0000256" key="1">
    <source>
        <dbReference type="ARBA" id="ARBA00022614"/>
    </source>
</evidence>